<dbReference type="RefSeq" id="WP_053099679.1">
    <property type="nucleotide sequence ID" value="NZ_CP012365.1"/>
</dbReference>
<evidence type="ECO:0008006" key="4">
    <source>
        <dbReference type="Google" id="ProtNLM"/>
    </source>
</evidence>
<name>A0A0K1XBK0_9GAMM</name>
<evidence type="ECO:0000313" key="2">
    <source>
        <dbReference type="EMBL" id="AKX58770.1"/>
    </source>
</evidence>
<accession>A0A0K1XBK0</accession>
<keyword evidence="1" id="KW-0732">Signal</keyword>
<keyword evidence="3" id="KW-1185">Reference proteome</keyword>
<sequence>MAIKAWLAATCLTVISVSAWSAQVIQPEVLNALQQAQAQQQQGQTAAAKQLLGRLQLKAKSAEQALVWRSLAYLSWSEQDYAATLDYLQQALQSGQLTAAQASEDRQNFVELALAQGRYQAALAQLALLPVTPQRQLLEIQALQALGKTQAVRQLAQQLSAENLTLDSLQSLLAAALKQDDYTVAAIWQRQLLLQAPENTAHWRQLAAIQQRAEDWLGAFSTLHAAYLKQLPLTAEDWQRMVELAQVSGQPWQAAHLLQELLARQQVPSTQASQTQLAHLYWQAKERELALRLFRELAETYQQAEDWLAVAQLALQVDQLELGQQALVKAKQQGAEVAAIAELERWLKPQVTP</sequence>
<evidence type="ECO:0000256" key="1">
    <source>
        <dbReference type="SAM" id="SignalP"/>
    </source>
</evidence>
<feature type="signal peptide" evidence="1">
    <location>
        <begin position="1"/>
        <end position="21"/>
    </location>
</feature>
<organism evidence="2 3">
    <name type="scientific">Thiopseudomonas alkaliphila</name>
    <dbReference type="NCBI Taxonomy" id="1697053"/>
    <lineage>
        <taxon>Bacteria</taxon>
        <taxon>Pseudomonadati</taxon>
        <taxon>Pseudomonadota</taxon>
        <taxon>Gammaproteobacteria</taxon>
        <taxon>Pseudomonadales</taxon>
        <taxon>Pseudomonadaceae</taxon>
        <taxon>Thiopseudomonas</taxon>
    </lineage>
</organism>
<dbReference type="AlphaFoldDB" id="A0A0K1XBK0"/>
<feature type="chain" id="PRO_5005472175" description="Tetratricopeptide repeat protein" evidence="1">
    <location>
        <begin position="22"/>
        <end position="353"/>
    </location>
</feature>
<dbReference type="Gene3D" id="1.25.40.10">
    <property type="entry name" value="Tetratricopeptide repeat domain"/>
    <property type="match status" value="1"/>
</dbReference>
<protein>
    <recommendedName>
        <fullName evidence="4">Tetratricopeptide repeat protein</fullName>
    </recommendedName>
</protein>
<reference evidence="2 3" key="1">
    <citation type="journal article" date="2015" name="Genome Announc.">
        <title>Genome Sequences of Oblitimonas alkaliphila gen. nov. sp. nov. (Proposed), a Novel Bacterium of the Pseudomonadaceae Family.</title>
        <authorList>
            <person name="Lauer A.C."/>
            <person name="Nicholson A.C."/>
            <person name="Humrighouse B.W."/>
            <person name="Emery B."/>
            <person name="Drobish A."/>
            <person name="Juieng P."/>
            <person name="Loparev V."/>
            <person name="McQuiston J.R."/>
        </authorList>
    </citation>
    <scope>NUCLEOTIDE SEQUENCE [LARGE SCALE GENOMIC DNA]</scope>
    <source>
        <strain evidence="2 3">E5571</strain>
    </source>
</reference>
<dbReference type="STRING" id="1697053.AKN87_03715"/>
<gene>
    <name evidence="2" type="ORF">AKN88_01615</name>
</gene>
<proteinExistence type="predicted"/>
<dbReference type="Proteomes" id="UP000063953">
    <property type="component" value="Chromosome"/>
</dbReference>
<dbReference type="EMBL" id="CP012365">
    <property type="protein sequence ID" value="AKX58770.1"/>
    <property type="molecule type" value="Genomic_DNA"/>
</dbReference>
<dbReference type="InterPro" id="IPR011990">
    <property type="entry name" value="TPR-like_helical_dom_sf"/>
</dbReference>
<evidence type="ECO:0000313" key="3">
    <source>
        <dbReference type="Proteomes" id="UP000063953"/>
    </source>
</evidence>